<dbReference type="Pfam" id="PF14398">
    <property type="entry name" value="ATPgrasp_YheCD"/>
    <property type="match status" value="1"/>
</dbReference>
<evidence type="ECO:0000313" key="1">
    <source>
        <dbReference type="EMBL" id="TKD72229.1"/>
    </source>
</evidence>
<dbReference type="InterPro" id="IPR026838">
    <property type="entry name" value="YheC/D"/>
</dbReference>
<protein>
    <recommendedName>
        <fullName evidence="3">YheC/YheD family protein</fullName>
    </recommendedName>
</protein>
<organism evidence="1 2">
    <name type="scientific">Guptibacillus hwajinpoensis</name>
    <dbReference type="NCBI Taxonomy" id="208199"/>
    <lineage>
        <taxon>Bacteria</taxon>
        <taxon>Bacillati</taxon>
        <taxon>Bacillota</taxon>
        <taxon>Bacilli</taxon>
        <taxon>Bacillales</taxon>
        <taxon>Guptibacillaceae</taxon>
        <taxon>Guptibacillus</taxon>
    </lineage>
</organism>
<dbReference type="SUPFAM" id="SSF56059">
    <property type="entry name" value="Glutathione synthetase ATP-binding domain-like"/>
    <property type="match status" value="1"/>
</dbReference>
<dbReference type="OrthoDB" id="7869153at2"/>
<accession>A0A4U1ML80</accession>
<name>A0A4U1ML80_9BACL</name>
<evidence type="ECO:0000313" key="2">
    <source>
        <dbReference type="Proteomes" id="UP000310541"/>
    </source>
</evidence>
<dbReference type="Proteomes" id="UP000310541">
    <property type="component" value="Unassembled WGS sequence"/>
</dbReference>
<comment type="caution">
    <text evidence="1">The sequence shown here is derived from an EMBL/GenBank/DDBJ whole genome shotgun (WGS) entry which is preliminary data.</text>
</comment>
<gene>
    <name evidence="1" type="ORF">FBF83_05400</name>
</gene>
<dbReference type="EMBL" id="SWFM01000001">
    <property type="protein sequence ID" value="TKD72229.1"/>
    <property type="molecule type" value="Genomic_DNA"/>
</dbReference>
<evidence type="ECO:0008006" key="3">
    <source>
        <dbReference type="Google" id="ProtNLM"/>
    </source>
</evidence>
<dbReference type="AlphaFoldDB" id="A0A4U1ML80"/>
<sequence>MSDHYLGIILPKTTYEAMPRLQGGTLGMFMIWESAAREVGLIPCYFRFFDVQPGVSTLKAYVFEHQAFVLKEVPAPKVIYTRVLDVLPVYSSHIKSLMSKGHIVYNVPNYDVEKYKVHQILLRHPVIKNHLPQTELFTVENLNKMASTHKELILKKSYGEFGMGAMKLERVKSGWCLSYKTDGDKEVKQVVFKQVIPSLLINRLRSNTYMIQEMIPLADYKGNPFDMRVAVQKNGRGEFQVSGIMCKVAQGKDFLTNGAQGGTTYTFEEVARLSHPTIAYQTLVNNISQFSIQTAKALDYHFPLLADLGFDIGLTKQGKPYFIECNFISDYVSGLFIDGQLIHQPWEAVFRTPIEYGKYLMNGLSNS</sequence>
<dbReference type="Gene3D" id="3.30.470.20">
    <property type="entry name" value="ATP-grasp fold, B domain"/>
    <property type="match status" value="1"/>
</dbReference>
<dbReference type="RefSeq" id="WP_136946079.1">
    <property type="nucleotide sequence ID" value="NZ_SWFM01000001.1"/>
</dbReference>
<reference evidence="1 2" key="1">
    <citation type="submission" date="2019-04" db="EMBL/GenBank/DDBJ databases">
        <title>Genome sequence of Bacillus hwajinpoensis strain Y2.</title>
        <authorList>
            <person name="Fair J.L."/>
            <person name="Maclea K.S."/>
        </authorList>
    </citation>
    <scope>NUCLEOTIDE SEQUENCE [LARGE SCALE GENOMIC DNA]</scope>
    <source>
        <strain evidence="1 2">Y2</strain>
    </source>
</reference>
<proteinExistence type="predicted"/>